<evidence type="ECO:0000256" key="3">
    <source>
        <dbReference type="SAM" id="SignalP"/>
    </source>
</evidence>
<dbReference type="PANTHER" id="PTHR22990:SF15">
    <property type="entry name" value="F-BOX ONLY PROTEIN 10"/>
    <property type="match status" value="1"/>
</dbReference>
<evidence type="ECO:0000313" key="5">
    <source>
        <dbReference type="EMBL" id="NWH03820.1"/>
    </source>
</evidence>
<evidence type="ECO:0000256" key="2">
    <source>
        <dbReference type="ARBA" id="ARBA00022737"/>
    </source>
</evidence>
<dbReference type="InterPro" id="IPR012334">
    <property type="entry name" value="Pectin_lyas_fold"/>
</dbReference>
<keyword evidence="2" id="KW-0677">Repeat</keyword>
<dbReference type="Proteomes" id="UP000553343">
    <property type="component" value="Unassembled WGS sequence"/>
</dbReference>
<name>A0A850SUX8_9BACT</name>
<sequence>MKTIPLHFFLARIAIFCLFSAGVPGIPKAQAGVTLSVSPSGTPYSTIQGAIDAARDGDTIQVYPGTYYETIVFSGKAITLESTKGADITVIDGGKNGPVVTFQDNETRDSVIQGFTITNGRGYWGAFGGGIFCAGTASPRILDNILSKNTALHYGGGICCYEYASPEISGNVITHNTADEHGGGIFSFFKAAPVIAHNTIQDNTCDDYGGGICCFLYVDAQIIDNLISGNHAGRWGGGIFGYNASPDIRRNKIFGNSAGQNGGGIALDRTESLIVNCMIAGNAAVRGGGVWIGYDATPFLLHNTLTDNLAEEGHELWSGFRSLIRITNSIVWNLAGNMIYNDADSATEVSHSTVFGHFPGPGNIGDAPLFANPDQMDFHLTPNSPGIDKALHASEVQIDFECDSRPLKAGYDMGADEFRPAPCMGNADNDTDVDISDFAIFAADFGRTDCERDTACNSDFDGDGDVDVSDFAIFAANFGRTDCLHDDGSGF</sequence>
<proteinExistence type="predicted"/>
<dbReference type="InterPro" id="IPR011050">
    <property type="entry name" value="Pectin_lyase_fold/virulence"/>
</dbReference>
<dbReference type="InterPro" id="IPR018247">
    <property type="entry name" value="EF_Hand_1_Ca_BS"/>
</dbReference>
<evidence type="ECO:0000256" key="1">
    <source>
        <dbReference type="ARBA" id="ARBA00016512"/>
    </source>
</evidence>
<feature type="chain" id="PRO_5032838709" description="Probable pectate lyase C" evidence="3">
    <location>
        <begin position="30"/>
        <end position="491"/>
    </location>
</feature>
<dbReference type="PROSITE" id="PS00018">
    <property type="entry name" value="EF_HAND_1"/>
    <property type="match status" value="1"/>
</dbReference>
<dbReference type="Gene3D" id="1.10.1330.10">
    <property type="entry name" value="Dockerin domain"/>
    <property type="match status" value="1"/>
</dbReference>
<dbReference type="PANTHER" id="PTHR22990">
    <property type="entry name" value="F-BOX ONLY PROTEIN"/>
    <property type="match status" value="1"/>
</dbReference>
<dbReference type="RefSeq" id="WP_178365279.1">
    <property type="nucleotide sequence ID" value="NZ_JACADJ010000005.1"/>
</dbReference>
<protein>
    <recommendedName>
        <fullName evidence="1">Probable pectate lyase C</fullName>
    </recommendedName>
</protein>
<dbReference type="Pfam" id="PF07602">
    <property type="entry name" value="DUF1565"/>
    <property type="match status" value="1"/>
</dbReference>
<feature type="domain" description="Carbohydrate-binding/sugar hydrolysis" evidence="4">
    <location>
        <begin position="62"/>
        <end position="215"/>
    </location>
</feature>
<comment type="caution">
    <text evidence="5">The sequence shown here is derived from an EMBL/GenBank/DDBJ whole genome shotgun (WGS) entry which is preliminary data.</text>
</comment>
<dbReference type="InterPro" id="IPR006633">
    <property type="entry name" value="Carb-bd_sugar_hydrolysis-dom"/>
</dbReference>
<gene>
    <name evidence="5" type="ORF">HXW94_02240</name>
</gene>
<reference evidence="5 6" key="1">
    <citation type="submission" date="2020-06" db="EMBL/GenBank/DDBJ databases">
        <title>High-quality draft genome of sulfate reducer Desulfobacter latus type strain AcrS2 isolated from marine sediment.</title>
        <authorList>
            <person name="Hoppe M."/>
            <person name="Larsen C.K."/>
            <person name="Marshall I.P.G."/>
            <person name="Schramm A."/>
            <person name="Marietou A.G."/>
        </authorList>
    </citation>
    <scope>NUCLEOTIDE SEQUENCE [LARGE SCALE GENOMIC DNA]</scope>
    <source>
        <strain evidence="5 6">AcRS2</strain>
    </source>
</reference>
<accession>A0A850SUX8</accession>
<dbReference type="SMART" id="SM00710">
    <property type="entry name" value="PbH1"/>
    <property type="match status" value="6"/>
</dbReference>
<dbReference type="SMART" id="SM00722">
    <property type="entry name" value="CASH"/>
    <property type="match status" value="1"/>
</dbReference>
<keyword evidence="6" id="KW-1185">Reference proteome</keyword>
<dbReference type="GO" id="GO:0000272">
    <property type="term" value="P:polysaccharide catabolic process"/>
    <property type="evidence" value="ECO:0007669"/>
    <property type="project" value="InterPro"/>
</dbReference>
<dbReference type="Gene3D" id="2.160.20.10">
    <property type="entry name" value="Single-stranded right-handed beta-helix, Pectin lyase-like"/>
    <property type="match status" value="1"/>
</dbReference>
<dbReference type="AlphaFoldDB" id="A0A850SUX8"/>
<dbReference type="InterPro" id="IPR006626">
    <property type="entry name" value="PbH1"/>
</dbReference>
<keyword evidence="3" id="KW-0732">Signal</keyword>
<dbReference type="EMBL" id="JACADJ010000005">
    <property type="protein sequence ID" value="NWH03820.1"/>
    <property type="molecule type" value="Genomic_DNA"/>
</dbReference>
<dbReference type="InterPro" id="IPR036439">
    <property type="entry name" value="Dockerin_dom_sf"/>
</dbReference>
<dbReference type="InterPro" id="IPR051550">
    <property type="entry name" value="SCF-Subunits/Alg-Epimerases"/>
</dbReference>
<feature type="signal peptide" evidence="3">
    <location>
        <begin position="1"/>
        <end position="29"/>
    </location>
</feature>
<evidence type="ECO:0000259" key="4">
    <source>
        <dbReference type="SMART" id="SM00722"/>
    </source>
</evidence>
<evidence type="ECO:0000313" key="6">
    <source>
        <dbReference type="Proteomes" id="UP000553343"/>
    </source>
</evidence>
<dbReference type="InterPro" id="IPR011459">
    <property type="entry name" value="DUF1565"/>
</dbReference>
<dbReference type="SUPFAM" id="SSF51126">
    <property type="entry name" value="Pectin lyase-like"/>
    <property type="match status" value="1"/>
</dbReference>
<dbReference type="SUPFAM" id="SSF63446">
    <property type="entry name" value="Type I dockerin domain"/>
    <property type="match status" value="1"/>
</dbReference>
<organism evidence="5 6">
    <name type="scientific">Desulfobacter latus</name>
    <dbReference type="NCBI Taxonomy" id="2292"/>
    <lineage>
        <taxon>Bacteria</taxon>
        <taxon>Pseudomonadati</taxon>
        <taxon>Thermodesulfobacteriota</taxon>
        <taxon>Desulfobacteria</taxon>
        <taxon>Desulfobacterales</taxon>
        <taxon>Desulfobacteraceae</taxon>
        <taxon>Desulfobacter</taxon>
    </lineage>
</organism>